<evidence type="ECO:0000256" key="10">
    <source>
        <dbReference type="ARBA" id="ARBA00066154"/>
    </source>
</evidence>
<dbReference type="KEGG" id="shu:SHYC_10105"/>
<keyword evidence="7 12" id="KW-0472">Membrane</keyword>
<dbReference type="Pfam" id="PF04069">
    <property type="entry name" value="OpuAC"/>
    <property type="match status" value="1"/>
</dbReference>
<keyword evidence="6" id="KW-0406">Ion transport</keyword>
<name>A0A0A8HSR7_STAHY</name>
<keyword evidence="5 12" id="KW-1133">Transmembrane helix</keyword>
<gene>
    <name evidence="15" type="ORF">BUZ57_06085</name>
</gene>
<dbReference type="GO" id="GO:0043190">
    <property type="term" value="C:ATP-binding cassette (ABC) transporter complex"/>
    <property type="evidence" value="ECO:0007669"/>
    <property type="project" value="InterPro"/>
</dbReference>
<feature type="transmembrane region" description="Helical" evidence="12">
    <location>
        <begin position="50"/>
        <end position="70"/>
    </location>
</feature>
<sequence length="505" mass="55830">MTAFLSTLNERKGELFSTLIEHIQLSFIALLIAVLIGVPLGILLTKQKSVAEVVINVAAVLQTIPSLALLGLMIPLFGIGTVPAIIALVVYALLPILRNTYTGVTGVDPSLVEAAKGIGMKPVRRLTKVELPLAMPVIMAGIRTAMVLIIGTATLAALIGAGGLGDLILLGIDRNNASLILIGAIPAALLAILFDIVLRILGRMSYRKMLFTLGVILLIMFFVTIAPLFSQKEEKITLAGKLGTEPSIITHMYKILVEQDTPYKVNVKDGMGKTTFLFNALKADEIDGYLEFTGTVLGELTKESPKSKNEKAVYSQANESLSRQYDMEMLKPMKYNNTYALAVKRDFAEKHHLKTIGDLKKVEGDIRPGFTLEFNDRGDGYKAVQKTYGLKFENIKTMEPKLRYQAIEKDDINLIDAYSTDAELKQYDMVVLKDDKKSFPPYQGAPLFKKSFIKDHPQVEKALNQLEGKITDEEMQDMNYRVTEKGESPSKVAKEYLKKEGLLHE</sequence>
<feature type="compositionally biased region" description="Basic and acidic residues" evidence="13">
    <location>
        <begin position="482"/>
        <end position="505"/>
    </location>
</feature>
<dbReference type="HOGENOM" id="CLU_038355_0_1_9"/>
<dbReference type="InterPro" id="IPR000515">
    <property type="entry name" value="MetI-like"/>
</dbReference>
<evidence type="ECO:0000256" key="11">
    <source>
        <dbReference type="ARBA" id="ARBA00067268"/>
    </source>
</evidence>
<accession>A0A0A8HSR7</accession>
<evidence type="ECO:0000256" key="2">
    <source>
        <dbReference type="ARBA" id="ARBA00022448"/>
    </source>
</evidence>
<dbReference type="PANTHER" id="PTHR30177">
    <property type="entry name" value="GLYCINE BETAINE/L-PROLINE TRANSPORT SYSTEM PERMEASE PROTEIN PROW"/>
    <property type="match status" value="1"/>
</dbReference>
<dbReference type="FunFam" id="3.40.190.120:FF:000002">
    <property type="entry name" value="Osmoprotectant ABC transporter, permease protein"/>
    <property type="match status" value="1"/>
</dbReference>
<evidence type="ECO:0000256" key="3">
    <source>
        <dbReference type="ARBA" id="ARBA00022596"/>
    </source>
</evidence>
<feature type="domain" description="ABC transmembrane type-1" evidence="14">
    <location>
        <begin position="19"/>
        <end position="202"/>
    </location>
</feature>
<evidence type="ECO:0000313" key="15">
    <source>
        <dbReference type="EMBL" id="RIO45878.1"/>
    </source>
</evidence>
<evidence type="ECO:0000256" key="1">
    <source>
        <dbReference type="ARBA" id="ARBA00004141"/>
    </source>
</evidence>
<evidence type="ECO:0000256" key="9">
    <source>
        <dbReference type="ARBA" id="ARBA00035652"/>
    </source>
</evidence>
<evidence type="ECO:0000256" key="8">
    <source>
        <dbReference type="ARBA" id="ARBA00035642"/>
    </source>
</evidence>
<dbReference type="CDD" id="cd13610">
    <property type="entry name" value="PBP2_ChoS"/>
    <property type="match status" value="1"/>
</dbReference>
<protein>
    <recommendedName>
        <fullName evidence="11">Probable ergothioneine transporter EgtUBC</fullName>
    </recommendedName>
</protein>
<dbReference type="FunFam" id="1.10.3720.10:FF:000001">
    <property type="entry name" value="Glycine betaine ABC transporter, permease"/>
    <property type="match status" value="1"/>
</dbReference>
<dbReference type="SUPFAM" id="SSF53850">
    <property type="entry name" value="Periplasmic binding protein-like II"/>
    <property type="match status" value="1"/>
</dbReference>
<reference evidence="15 16" key="1">
    <citation type="journal article" date="2016" name="Front. Microbiol.">
        <title>Comprehensive Phylogenetic Analysis of Bovine Non-aureus Staphylococci Species Based on Whole-Genome Sequencing.</title>
        <authorList>
            <person name="Naushad S."/>
            <person name="Barkema H.W."/>
            <person name="Luby C."/>
            <person name="Condas L.A."/>
            <person name="Nobrega D.B."/>
            <person name="Carson D.A."/>
            <person name="De Buck J."/>
        </authorList>
    </citation>
    <scope>NUCLEOTIDE SEQUENCE [LARGE SCALE GENOMIC DNA]</scope>
    <source>
        <strain evidence="15 16">SNUC 5959</strain>
    </source>
</reference>
<feature type="transmembrane region" description="Helical" evidence="12">
    <location>
        <begin position="178"/>
        <end position="198"/>
    </location>
</feature>
<comment type="subunit">
    <text evidence="10">The complex is probably composed of at least an ATP-binding protein (EgtUA) and a transmembrane protein (EgtUBC).</text>
</comment>
<feature type="transmembrane region" description="Helical" evidence="12">
    <location>
        <begin position="210"/>
        <end position="229"/>
    </location>
</feature>
<dbReference type="InterPro" id="IPR058089">
    <property type="entry name" value="EgtUBC_SBD"/>
</dbReference>
<keyword evidence="4 12" id="KW-0812">Transmembrane</keyword>
<dbReference type="SUPFAM" id="SSF161098">
    <property type="entry name" value="MetI-like"/>
    <property type="match status" value="1"/>
</dbReference>
<dbReference type="GO" id="GO:0015675">
    <property type="term" value="P:nickel cation transport"/>
    <property type="evidence" value="ECO:0007669"/>
    <property type="project" value="UniProtKB-KW"/>
</dbReference>
<feature type="transmembrane region" description="Helical" evidence="12">
    <location>
        <begin position="76"/>
        <end position="94"/>
    </location>
</feature>
<comment type="similarity">
    <text evidence="9">In the N-terminal section; belongs to the binding-protein-dependent transport system permease family.</text>
</comment>
<evidence type="ECO:0000256" key="12">
    <source>
        <dbReference type="RuleBase" id="RU363032"/>
    </source>
</evidence>
<dbReference type="EMBL" id="QXVO01000015">
    <property type="protein sequence ID" value="RIO45878.1"/>
    <property type="molecule type" value="Genomic_DNA"/>
</dbReference>
<dbReference type="Gene3D" id="3.40.190.120">
    <property type="entry name" value="Osmoprotection protein (prox), domain 2"/>
    <property type="match status" value="1"/>
</dbReference>
<organism evidence="15 16">
    <name type="scientific">Staphylococcus hyicus</name>
    <dbReference type="NCBI Taxonomy" id="1284"/>
    <lineage>
        <taxon>Bacteria</taxon>
        <taxon>Bacillati</taxon>
        <taxon>Bacillota</taxon>
        <taxon>Bacilli</taxon>
        <taxon>Bacillales</taxon>
        <taxon>Staphylococcaceae</taxon>
        <taxon>Staphylococcus</taxon>
    </lineage>
</organism>
<comment type="subcellular location">
    <subcellularLocation>
        <location evidence="12">Cell membrane</location>
        <topology evidence="12">Multi-pass membrane protein</topology>
    </subcellularLocation>
    <subcellularLocation>
        <location evidence="1">Membrane</location>
        <topology evidence="1">Multi-pass membrane protein</topology>
    </subcellularLocation>
</comment>
<dbReference type="Gene3D" id="3.40.190.10">
    <property type="entry name" value="Periplasmic binding protein-like II"/>
    <property type="match status" value="1"/>
</dbReference>
<feature type="transmembrane region" description="Helical" evidence="12">
    <location>
        <begin position="23"/>
        <end position="43"/>
    </location>
</feature>
<dbReference type="Proteomes" id="UP000285625">
    <property type="component" value="Unassembled WGS sequence"/>
</dbReference>
<evidence type="ECO:0000259" key="14">
    <source>
        <dbReference type="PROSITE" id="PS50928"/>
    </source>
</evidence>
<dbReference type="PANTHER" id="PTHR30177:SF4">
    <property type="entry name" value="OSMOPROTECTANT IMPORT PERMEASE PROTEIN OSMW"/>
    <property type="match status" value="1"/>
</dbReference>
<dbReference type="Pfam" id="PF00528">
    <property type="entry name" value="BPD_transp_1"/>
    <property type="match status" value="1"/>
</dbReference>
<evidence type="ECO:0000313" key="16">
    <source>
        <dbReference type="Proteomes" id="UP000285625"/>
    </source>
</evidence>
<dbReference type="GO" id="GO:0022857">
    <property type="term" value="F:transmembrane transporter activity"/>
    <property type="evidence" value="ECO:0007669"/>
    <property type="project" value="InterPro"/>
</dbReference>
<evidence type="ECO:0000256" key="13">
    <source>
        <dbReference type="SAM" id="MobiDB-lite"/>
    </source>
</evidence>
<keyword evidence="2 12" id="KW-0813">Transport</keyword>
<evidence type="ECO:0000256" key="5">
    <source>
        <dbReference type="ARBA" id="ARBA00022989"/>
    </source>
</evidence>
<dbReference type="InterPro" id="IPR007210">
    <property type="entry name" value="ABC_Gly_betaine_transp_sub-bd"/>
</dbReference>
<dbReference type="GO" id="GO:0031460">
    <property type="term" value="P:glycine betaine transport"/>
    <property type="evidence" value="ECO:0007669"/>
    <property type="project" value="TreeGrafter"/>
</dbReference>
<proteinExistence type="inferred from homology"/>
<dbReference type="RefSeq" id="WP_039646751.1">
    <property type="nucleotide sequence ID" value="NZ_CP008747.1"/>
</dbReference>
<dbReference type="InterPro" id="IPR035906">
    <property type="entry name" value="MetI-like_sf"/>
</dbReference>
<feature type="region of interest" description="Disordered" evidence="13">
    <location>
        <begin position="481"/>
        <end position="505"/>
    </location>
</feature>
<keyword evidence="3" id="KW-0533">Nickel</keyword>
<dbReference type="AlphaFoldDB" id="A0A0A8HSR7"/>
<dbReference type="STRING" id="1284.SHYC_10105"/>
<comment type="caution">
    <text evidence="15">The sequence shown here is derived from an EMBL/GenBank/DDBJ whole genome shotgun (WGS) entry which is preliminary data.</text>
</comment>
<dbReference type="Gene3D" id="1.10.3720.10">
    <property type="entry name" value="MetI-like"/>
    <property type="match status" value="1"/>
</dbReference>
<evidence type="ECO:0000256" key="4">
    <source>
        <dbReference type="ARBA" id="ARBA00022692"/>
    </source>
</evidence>
<comment type="similarity">
    <text evidence="8">In the C-terminal section; belongs to the OsmX family.</text>
</comment>
<feature type="transmembrane region" description="Helical" evidence="12">
    <location>
        <begin position="145"/>
        <end position="172"/>
    </location>
</feature>
<dbReference type="InterPro" id="IPR051204">
    <property type="entry name" value="ABC_transp_perm/SBD"/>
</dbReference>
<comment type="similarity">
    <text evidence="12">Belongs to the binding-protein-dependent transport system permease family.</text>
</comment>
<evidence type="ECO:0000256" key="6">
    <source>
        <dbReference type="ARBA" id="ARBA00023112"/>
    </source>
</evidence>
<keyword evidence="6" id="KW-0921">Nickel transport</keyword>
<dbReference type="GeneID" id="41073794"/>
<dbReference type="GO" id="GO:0016597">
    <property type="term" value="F:amino acid binding"/>
    <property type="evidence" value="ECO:0007669"/>
    <property type="project" value="UniProtKB-ARBA"/>
</dbReference>
<dbReference type="CDD" id="cd06261">
    <property type="entry name" value="TM_PBP2"/>
    <property type="match status" value="1"/>
</dbReference>
<evidence type="ECO:0000256" key="7">
    <source>
        <dbReference type="ARBA" id="ARBA00023136"/>
    </source>
</evidence>
<dbReference type="PROSITE" id="PS50928">
    <property type="entry name" value="ABC_TM1"/>
    <property type="match status" value="1"/>
</dbReference>